<organism evidence="7 8">
    <name type="scientific">Mycolicibacterium sarraceniae</name>
    <dbReference type="NCBI Taxonomy" id="1534348"/>
    <lineage>
        <taxon>Bacteria</taxon>
        <taxon>Bacillati</taxon>
        <taxon>Actinomycetota</taxon>
        <taxon>Actinomycetes</taxon>
        <taxon>Mycobacteriales</taxon>
        <taxon>Mycobacteriaceae</taxon>
        <taxon>Mycolicibacterium</taxon>
    </lineage>
</organism>
<dbReference type="GO" id="GO:0045892">
    <property type="term" value="P:negative regulation of DNA-templated transcription"/>
    <property type="evidence" value="ECO:0007669"/>
    <property type="project" value="UniProtKB-ARBA"/>
</dbReference>
<comment type="subunit">
    <text evidence="1">Homodimer.</text>
</comment>
<dbReference type="InterPro" id="IPR009057">
    <property type="entry name" value="Homeodomain-like_sf"/>
</dbReference>
<proteinExistence type="predicted"/>
<feature type="domain" description="HTH tetR-type" evidence="6">
    <location>
        <begin position="18"/>
        <end position="78"/>
    </location>
</feature>
<dbReference type="KEGG" id="msar:MSAR_16350"/>
<evidence type="ECO:0000256" key="3">
    <source>
        <dbReference type="ARBA" id="ARBA00023125"/>
    </source>
</evidence>
<dbReference type="PRINTS" id="PR00455">
    <property type="entry name" value="HTHTETR"/>
</dbReference>
<accession>A0A7I7SQS1</accession>
<dbReference type="SUPFAM" id="SSF48498">
    <property type="entry name" value="Tetracyclin repressor-like, C-terminal domain"/>
    <property type="match status" value="1"/>
</dbReference>
<dbReference type="InterPro" id="IPR049484">
    <property type="entry name" value="Rv0078-like_C"/>
</dbReference>
<keyword evidence="8" id="KW-1185">Reference proteome</keyword>
<dbReference type="SUPFAM" id="SSF46689">
    <property type="entry name" value="Homeodomain-like"/>
    <property type="match status" value="1"/>
</dbReference>
<dbReference type="InterPro" id="IPR023772">
    <property type="entry name" value="DNA-bd_HTH_TetR-type_CS"/>
</dbReference>
<reference evidence="7 8" key="1">
    <citation type="journal article" date="2019" name="Emerg. Microbes Infect.">
        <title>Comprehensive subspecies identification of 175 nontuberculous mycobacteria species based on 7547 genomic profiles.</title>
        <authorList>
            <person name="Matsumoto Y."/>
            <person name="Kinjo T."/>
            <person name="Motooka D."/>
            <person name="Nabeya D."/>
            <person name="Jung N."/>
            <person name="Uechi K."/>
            <person name="Horii T."/>
            <person name="Iida T."/>
            <person name="Fujita J."/>
            <person name="Nakamura S."/>
        </authorList>
    </citation>
    <scope>NUCLEOTIDE SEQUENCE [LARGE SCALE GENOMIC DNA]</scope>
    <source>
        <strain evidence="7 8">JCM 30395</strain>
    </source>
</reference>
<dbReference type="Proteomes" id="UP000466445">
    <property type="component" value="Chromosome"/>
</dbReference>
<dbReference type="InterPro" id="IPR050109">
    <property type="entry name" value="HTH-type_TetR-like_transc_reg"/>
</dbReference>
<dbReference type="GO" id="GO:0003700">
    <property type="term" value="F:DNA-binding transcription factor activity"/>
    <property type="evidence" value="ECO:0007669"/>
    <property type="project" value="TreeGrafter"/>
</dbReference>
<keyword evidence="3 5" id="KW-0238">DNA-binding</keyword>
<evidence type="ECO:0000313" key="8">
    <source>
        <dbReference type="Proteomes" id="UP000466445"/>
    </source>
</evidence>
<dbReference type="PANTHER" id="PTHR30055:SF234">
    <property type="entry name" value="HTH-TYPE TRANSCRIPTIONAL REGULATOR BETI"/>
    <property type="match status" value="1"/>
</dbReference>
<dbReference type="PANTHER" id="PTHR30055">
    <property type="entry name" value="HTH-TYPE TRANSCRIPTIONAL REGULATOR RUTR"/>
    <property type="match status" value="1"/>
</dbReference>
<feature type="DNA-binding region" description="H-T-H motif" evidence="5">
    <location>
        <begin position="41"/>
        <end position="60"/>
    </location>
</feature>
<dbReference type="PROSITE" id="PS50977">
    <property type="entry name" value="HTH_TETR_2"/>
    <property type="match status" value="1"/>
</dbReference>
<name>A0A7I7SQS1_9MYCO</name>
<dbReference type="InterPro" id="IPR036271">
    <property type="entry name" value="Tet_transcr_reg_TetR-rel_C_sf"/>
</dbReference>
<dbReference type="Pfam" id="PF00440">
    <property type="entry name" value="TetR_N"/>
    <property type="match status" value="1"/>
</dbReference>
<dbReference type="FunFam" id="1.10.10.60:FF:000141">
    <property type="entry name" value="TetR family transcriptional regulator"/>
    <property type="match status" value="1"/>
</dbReference>
<dbReference type="InterPro" id="IPR001647">
    <property type="entry name" value="HTH_TetR"/>
</dbReference>
<dbReference type="GO" id="GO:0000976">
    <property type="term" value="F:transcription cis-regulatory region binding"/>
    <property type="evidence" value="ECO:0007669"/>
    <property type="project" value="TreeGrafter"/>
</dbReference>
<evidence type="ECO:0000256" key="5">
    <source>
        <dbReference type="PROSITE-ProRule" id="PRU00335"/>
    </source>
</evidence>
<evidence type="ECO:0000313" key="7">
    <source>
        <dbReference type="EMBL" id="BBY58499.1"/>
    </source>
</evidence>
<evidence type="ECO:0000259" key="6">
    <source>
        <dbReference type="PROSITE" id="PS50977"/>
    </source>
</evidence>
<dbReference type="EMBL" id="AP022595">
    <property type="protein sequence ID" value="BBY58499.1"/>
    <property type="molecule type" value="Genomic_DNA"/>
</dbReference>
<protein>
    <submittedName>
        <fullName evidence="7">Putative transcriptional regulator, TetR</fullName>
    </submittedName>
</protein>
<evidence type="ECO:0000256" key="1">
    <source>
        <dbReference type="ARBA" id="ARBA00011738"/>
    </source>
</evidence>
<keyword evidence="2" id="KW-0805">Transcription regulation</keyword>
<dbReference type="PROSITE" id="PS01081">
    <property type="entry name" value="HTH_TETR_1"/>
    <property type="match status" value="1"/>
</dbReference>
<dbReference type="Gene3D" id="1.10.357.10">
    <property type="entry name" value="Tetracycline Repressor, domain 2"/>
    <property type="match status" value="1"/>
</dbReference>
<dbReference type="Pfam" id="PF21351">
    <property type="entry name" value="TetR_C_41"/>
    <property type="match status" value="1"/>
</dbReference>
<keyword evidence="4" id="KW-0804">Transcription</keyword>
<evidence type="ECO:0000256" key="2">
    <source>
        <dbReference type="ARBA" id="ARBA00023015"/>
    </source>
</evidence>
<evidence type="ECO:0000256" key="4">
    <source>
        <dbReference type="ARBA" id="ARBA00023163"/>
    </source>
</evidence>
<gene>
    <name evidence="7" type="ORF">MSAR_16350</name>
</gene>
<sequence>MIGMVSDVKISRRERYAAQTCEAVLGSAKTLFVSKGFDATSVDEIADLAQASKGAVYHHFRDKQAIFAELFRASQEAVTAKVIEAMPSATEEPWTKVQAAVRLFLHGYVADQDARALLRQVVSVLGWNRVRELNEQQTLPFLRATLEGFIANGYVRPVPIEATVELFFSMFYNAVLFITDADDPDTASDEVETVILLALEGLRPMAKASA</sequence>
<dbReference type="AlphaFoldDB" id="A0A7I7SQS1"/>